<evidence type="ECO:0000256" key="6">
    <source>
        <dbReference type="SAM" id="Phobius"/>
    </source>
</evidence>
<evidence type="ECO:0000256" key="5">
    <source>
        <dbReference type="ARBA" id="ARBA00023136"/>
    </source>
</evidence>
<feature type="transmembrane region" description="Helical" evidence="6">
    <location>
        <begin position="134"/>
        <end position="156"/>
    </location>
</feature>
<dbReference type="GO" id="GO:0005886">
    <property type="term" value="C:plasma membrane"/>
    <property type="evidence" value="ECO:0007669"/>
    <property type="project" value="UniProtKB-SubCell"/>
</dbReference>
<dbReference type="PANTHER" id="PTHR43370:SF2">
    <property type="entry name" value="ABC TRANSPORTER PERMEASE PROTEIN"/>
    <property type="match status" value="1"/>
</dbReference>
<comment type="subcellular location">
    <subcellularLocation>
        <location evidence="1">Cell membrane</location>
        <topology evidence="1">Multi-pass membrane protein</topology>
    </subcellularLocation>
</comment>
<protein>
    <submittedName>
        <fullName evidence="7">ABC transporter permease</fullName>
    </submittedName>
</protein>
<keyword evidence="5 6" id="KW-0472">Membrane</keyword>
<dbReference type="Proteomes" id="UP000674234">
    <property type="component" value="Unassembled WGS sequence"/>
</dbReference>
<comment type="caution">
    <text evidence="7">The sequence shown here is derived from an EMBL/GenBank/DDBJ whole genome shotgun (WGS) entry which is preliminary data.</text>
</comment>
<evidence type="ECO:0000256" key="1">
    <source>
        <dbReference type="ARBA" id="ARBA00004651"/>
    </source>
</evidence>
<dbReference type="EMBL" id="JAFCNB010000007">
    <property type="protein sequence ID" value="MBP2705110.1"/>
    <property type="molecule type" value="Genomic_DNA"/>
</dbReference>
<name>A0A940WGI4_9ACTN</name>
<organism evidence="7 8">
    <name type="scientific">Microbispora oryzae</name>
    <dbReference type="NCBI Taxonomy" id="2806554"/>
    <lineage>
        <taxon>Bacteria</taxon>
        <taxon>Bacillati</taxon>
        <taxon>Actinomycetota</taxon>
        <taxon>Actinomycetes</taxon>
        <taxon>Streptosporangiales</taxon>
        <taxon>Streptosporangiaceae</taxon>
        <taxon>Microbispora</taxon>
    </lineage>
</organism>
<accession>A0A940WGI4</accession>
<keyword evidence="3 6" id="KW-0812">Transmembrane</keyword>
<dbReference type="Pfam" id="PF02653">
    <property type="entry name" value="BPD_transp_2"/>
    <property type="match status" value="1"/>
</dbReference>
<sequence length="300" mass="30998">MLVVDILTGGVRGGTAIMFAALGETLAERAGVVNLGTEGCMLVGALGGYAVAAETGNPWLGLLAGALAGAALGLVHAVAVVWRRADQFATGLTLMFLGLGLTSLFGAAYVGKAAPGFDPVPLPLLGDIPIAGEILFRHDPVTYLTFVVAPLLWFTLNRTKAGLLVRAAGERADVLHVHGHSADLVRTAAVTAGAALAGLGGAQLSTAYAHAWFEGMTAGRGFIAVALVIFAAWRPLWVMAGSYLFGAALAVAPALQARGHALNQFALDALPFVITLVFLAVLGRRTLRAAPEELRRVFAR</sequence>
<feature type="transmembrane region" description="Helical" evidence="6">
    <location>
        <begin position="222"/>
        <end position="245"/>
    </location>
</feature>
<proteinExistence type="predicted"/>
<keyword evidence="4 6" id="KW-1133">Transmembrane helix</keyword>
<dbReference type="PANTHER" id="PTHR43370">
    <property type="entry name" value="SUGAR ABC TRANSPORTER INTEGRAL MEMBRANE PROTEIN-RELATED"/>
    <property type="match status" value="1"/>
</dbReference>
<evidence type="ECO:0000256" key="4">
    <source>
        <dbReference type="ARBA" id="ARBA00022989"/>
    </source>
</evidence>
<feature type="transmembrane region" description="Helical" evidence="6">
    <location>
        <begin position="94"/>
        <end position="114"/>
    </location>
</feature>
<keyword evidence="2" id="KW-1003">Cell membrane</keyword>
<feature type="transmembrane region" description="Helical" evidence="6">
    <location>
        <begin position="59"/>
        <end position="82"/>
    </location>
</feature>
<reference evidence="7" key="1">
    <citation type="submission" date="2021-02" db="EMBL/GenBank/DDBJ databases">
        <title>Draft genome sequence of Microbispora sp. RL4-1S isolated from rice leaves in Thailand.</title>
        <authorList>
            <person name="Muangham S."/>
            <person name="Duangmal K."/>
        </authorList>
    </citation>
    <scope>NUCLEOTIDE SEQUENCE</scope>
    <source>
        <strain evidence="7">RL4-1S</strain>
    </source>
</reference>
<dbReference type="CDD" id="cd06580">
    <property type="entry name" value="TM_PBP1_transp_TpRbsC_like"/>
    <property type="match status" value="1"/>
</dbReference>
<evidence type="ECO:0000313" key="7">
    <source>
        <dbReference type="EMBL" id="MBP2705110.1"/>
    </source>
</evidence>
<evidence type="ECO:0000256" key="2">
    <source>
        <dbReference type="ARBA" id="ARBA00022475"/>
    </source>
</evidence>
<feature type="transmembrane region" description="Helical" evidence="6">
    <location>
        <begin position="265"/>
        <end position="282"/>
    </location>
</feature>
<dbReference type="InterPro" id="IPR001851">
    <property type="entry name" value="ABC_transp_permease"/>
</dbReference>
<keyword evidence="8" id="KW-1185">Reference proteome</keyword>
<evidence type="ECO:0000313" key="8">
    <source>
        <dbReference type="Proteomes" id="UP000674234"/>
    </source>
</evidence>
<dbReference type="GO" id="GO:0022857">
    <property type="term" value="F:transmembrane transporter activity"/>
    <property type="evidence" value="ECO:0007669"/>
    <property type="project" value="InterPro"/>
</dbReference>
<evidence type="ECO:0000256" key="3">
    <source>
        <dbReference type="ARBA" id="ARBA00022692"/>
    </source>
</evidence>
<gene>
    <name evidence="7" type="ORF">JOL79_14940</name>
</gene>
<dbReference type="AlphaFoldDB" id="A0A940WGI4"/>
<dbReference type="RefSeq" id="WP_210156408.1">
    <property type="nucleotide sequence ID" value="NZ_JAFCNB010000007.1"/>
</dbReference>